<evidence type="ECO:0000259" key="9">
    <source>
        <dbReference type="Pfam" id="PF03959"/>
    </source>
</evidence>
<dbReference type="InterPro" id="IPR011766">
    <property type="entry name" value="TPP_enzyme_TPP-bd"/>
</dbReference>
<comment type="similarity">
    <text evidence="3">Belongs to the TPP enzyme family.</text>
</comment>
<dbReference type="PANTHER" id="PTHR18968:SF13">
    <property type="entry name" value="ACETOLACTATE SYNTHASE CATALYTIC SUBUNIT, MITOCHONDRIAL"/>
    <property type="match status" value="1"/>
</dbReference>
<evidence type="ECO:0000256" key="6">
    <source>
        <dbReference type="ARBA" id="ARBA00023304"/>
    </source>
</evidence>
<name>A0A813KXC0_POLGL</name>
<dbReference type="Gene3D" id="3.40.50.970">
    <property type="match status" value="2"/>
</dbReference>
<evidence type="ECO:0000313" key="11">
    <source>
        <dbReference type="Proteomes" id="UP000626109"/>
    </source>
</evidence>
<dbReference type="GO" id="GO:0005948">
    <property type="term" value="C:acetolactate synthase complex"/>
    <property type="evidence" value="ECO:0007669"/>
    <property type="project" value="TreeGrafter"/>
</dbReference>
<feature type="domain" description="Serine hydrolase" evidence="9">
    <location>
        <begin position="406"/>
        <end position="658"/>
    </location>
</feature>
<keyword evidence="5" id="KW-0786">Thiamine pyrophosphate</keyword>
<organism evidence="10 11">
    <name type="scientific">Polarella glacialis</name>
    <name type="common">Dinoflagellate</name>
    <dbReference type="NCBI Taxonomy" id="89957"/>
    <lineage>
        <taxon>Eukaryota</taxon>
        <taxon>Sar</taxon>
        <taxon>Alveolata</taxon>
        <taxon>Dinophyceae</taxon>
        <taxon>Suessiales</taxon>
        <taxon>Suessiaceae</taxon>
        <taxon>Polarella</taxon>
    </lineage>
</organism>
<dbReference type="InterPro" id="IPR005645">
    <property type="entry name" value="FSH-like_dom"/>
</dbReference>
<dbReference type="Pfam" id="PF00205">
    <property type="entry name" value="TPP_enzyme_M"/>
    <property type="match status" value="1"/>
</dbReference>
<evidence type="ECO:0000259" key="8">
    <source>
        <dbReference type="Pfam" id="PF02775"/>
    </source>
</evidence>
<dbReference type="AlphaFoldDB" id="A0A813KXC0"/>
<dbReference type="FunFam" id="3.40.50.1220:FF:000008">
    <property type="entry name" value="Acetolactate synthase"/>
    <property type="match status" value="1"/>
</dbReference>
<dbReference type="GO" id="GO:0000287">
    <property type="term" value="F:magnesium ion binding"/>
    <property type="evidence" value="ECO:0007669"/>
    <property type="project" value="InterPro"/>
</dbReference>
<comment type="pathway">
    <text evidence="1">Amino-acid biosynthesis; L-isoleucine biosynthesis; L-isoleucine from 2-oxobutanoate: step 1/4.</text>
</comment>
<dbReference type="GO" id="GO:0005739">
    <property type="term" value="C:mitochondrion"/>
    <property type="evidence" value="ECO:0007669"/>
    <property type="project" value="TreeGrafter"/>
</dbReference>
<feature type="domain" description="Thiamine pyrophosphate enzyme TPP-binding" evidence="8">
    <location>
        <begin position="250"/>
        <end position="356"/>
    </location>
</feature>
<dbReference type="Pfam" id="PF03959">
    <property type="entry name" value="FSH1"/>
    <property type="match status" value="1"/>
</dbReference>
<dbReference type="InterPro" id="IPR029058">
    <property type="entry name" value="AB_hydrolase_fold"/>
</dbReference>
<comment type="pathway">
    <text evidence="2">Amino-acid biosynthesis; L-valine biosynthesis; L-valine from pyruvate: step 1/4.</text>
</comment>
<dbReference type="SUPFAM" id="SSF52518">
    <property type="entry name" value="Thiamin diphosphate-binding fold (THDP-binding)"/>
    <property type="match status" value="2"/>
</dbReference>
<dbReference type="Gene3D" id="3.40.50.1220">
    <property type="entry name" value="TPP-binding domain"/>
    <property type="match status" value="1"/>
</dbReference>
<evidence type="ECO:0000256" key="5">
    <source>
        <dbReference type="ARBA" id="ARBA00023052"/>
    </source>
</evidence>
<accession>A0A813KXC0</accession>
<feature type="domain" description="Thiamine pyrophosphate enzyme central" evidence="7">
    <location>
        <begin position="66"/>
        <end position="208"/>
    </location>
</feature>
<dbReference type="GO" id="GO:0030976">
    <property type="term" value="F:thiamine pyrophosphate binding"/>
    <property type="evidence" value="ECO:0007669"/>
    <property type="project" value="InterPro"/>
</dbReference>
<dbReference type="GO" id="GO:0009097">
    <property type="term" value="P:isoleucine biosynthetic process"/>
    <property type="evidence" value="ECO:0007669"/>
    <property type="project" value="TreeGrafter"/>
</dbReference>
<evidence type="ECO:0000313" key="10">
    <source>
        <dbReference type="EMBL" id="CAE8715511.1"/>
    </source>
</evidence>
<dbReference type="InterPro" id="IPR045229">
    <property type="entry name" value="TPP_enz"/>
</dbReference>
<dbReference type="InterPro" id="IPR029035">
    <property type="entry name" value="DHS-like_NAD/FAD-binding_dom"/>
</dbReference>
<evidence type="ECO:0000256" key="4">
    <source>
        <dbReference type="ARBA" id="ARBA00013145"/>
    </source>
</evidence>
<dbReference type="InterPro" id="IPR012000">
    <property type="entry name" value="Thiamin_PyroP_enz_cen_dom"/>
</dbReference>
<evidence type="ECO:0000256" key="3">
    <source>
        <dbReference type="ARBA" id="ARBA00007812"/>
    </source>
</evidence>
<dbReference type="EMBL" id="CAJNNW010032803">
    <property type="protein sequence ID" value="CAE8715511.1"/>
    <property type="molecule type" value="Genomic_DNA"/>
</dbReference>
<sequence length="675" mass="73581">VCLDFNMLPWAVNEAFRIAHSGRPGPVHIDLPKDIVSMRAKVPDSVFKRASQTMADAPPMLNMADIKKAVDLINNAKRPIFYVGQGASHCPEILAKVAKKANIPVTTTLHAMGIFDERESLSLHMLGMHGAAYANFAIQNSDCIVAIGSRFDDRTTGIVAKYAPKAKAAEAEGTGGIVHINIDKSAFGKVVKPTVAVWADTKDAMEALDDLIVTPTDPARADWVAQCQEWKTSYPFDYVKAPDGQIKTQQVAKPDCLSILIDGDGSFGMTNMDLQTVKRYQLPVKMAIMNDGRQQMVWIWQRLFFDGRYISVDNVNPDFVKLAQAYGIEAMSCDNEADLPGAIEKWLTFPGPMLMDFRVVPDICLPMVAPGKALDEMMLLQDRDAILGTSDEEMGTYKFEGLAPSCLHGSGLNGAFLRKQLGRMPLSLPKTIPGLEMFFLDGELPAPVAPEAQGAWKVVLSPEEQTVGARQYFEMWPEQADSSSHAWRVGDVGAGLERCWQAVRAEVDRGGPFFAVLGYSQGANVAAALLARQASTNEDLGLRCSVNLCGGLFSFWPLHDGLPSWSLPAGGVPLHSTAGERSVRQVNAAEEAFSFVAAQHQLLPLRGVPSLHVIGLADPYLAESRALVECYAAGCDRRIVEHAGGHLPLPAEKVARQQVSEEVISFLTDQARRHE</sequence>
<dbReference type="Pfam" id="PF02775">
    <property type="entry name" value="TPP_enzyme_C"/>
    <property type="match status" value="1"/>
</dbReference>
<dbReference type="GO" id="GO:0009099">
    <property type="term" value="P:L-valine biosynthetic process"/>
    <property type="evidence" value="ECO:0007669"/>
    <property type="project" value="TreeGrafter"/>
</dbReference>
<evidence type="ECO:0000259" key="7">
    <source>
        <dbReference type="Pfam" id="PF00205"/>
    </source>
</evidence>
<dbReference type="InterPro" id="IPR029061">
    <property type="entry name" value="THDP-binding"/>
</dbReference>
<reference evidence="10" key="1">
    <citation type="submission" date="2021-02" db="EMBL/GenBank/DDBJ databases">
        <authorList>
            <person name="Dougan E. K."/>
            <person name="Rhodes N."/>
            <person name="Thang M."/>
            <person name="Chan C."/>
        </authorList>
    </citation>
    <scope>NUCLEOTIDE SEQUENCE</scope>
</reference>
<dbReference type="Proteomes" id="UP000626109">
    <property type="component" value="Unassembled WGS sequence"/>
</dbReference>
<feature type="non-terminal residue" evidence="10">
    <location>
        <position position="1"/>
    </location>
</feature>
<proteinExistence type="inferred from homology"/>
<protein>
    <recommendedName>
        <fullName evidence="4">acetolactate synthase</fullName>
        <ecNumber evidence="4">2.2.1.6</ecNumber>
    </recommendedName>
</protein>
<comment type="caution">
    <text evidence="10">The sequence shown here is derived from an EMBL/GenBank/DDBJ whole genome shotgun (WGS) entry which is preliminary data.</text>
</comment>
<evidence type="ECO:0000256" key="2">
    <source>
        <dbReference type="ARBA" id="ARBA00005025"/>
    </source>
</evidence>
<dbReference type="EC" id="2.2.1.6" evidence="4"/>
<keyword evidence="6" id="KW-0028">Amino-acid biosynthesis</keyword>
<evidence type="ECO:0000256" key="1">
    <source>
        <dbReference type="ARBA" id="ARBA00004974"/>
    </source>
</evidence>
<dbReference type="Gene3D" id="3.40.50.1820">
    <property type="entry name" value="alpha/beta hydrolase"/>
    <property type="match status" value="1"/>
</dbReference>
<dbReference type="SUPFAM" id="SSF52467">
    <property type="entry name" value="DHS-like NAD/FAD-binding domain"/>
    <property type="match status" value="1"/>
</dbReference>
<dbReference type="GO" id="GO:0050660">
    <property type="term" value="F:flavin adenine dinucleotide binding"/>
    <property type="evidence" value="ECO:0007669"/>
    <property type="project" value="TreeGrafter"/>
</dbReference>
<dbReference type="GO" id="GO:0003984">
    <property type="term" value="F:acetolactate synthase activity"/>
    <property type="evidence" value="ECO:0007669"/>
    <property type="project" value="UniProtKB-EC"/>
</dbReference>
<dbReference type="SUPFAM" id="SSF53474">
    <property type="entry name" value="alpha/beta-Hydrolases"/>
    <property type="match status" value="1"/>
</dbReference>
<gene>
    <name evidence="10" type="ORF">PGLA2088_LOCUS38585</name>
</gene>
<keyword evidence="6" id="KW-0100">Branched-chain amino acid biosynthesis</keyword>
<dbReference type="PANTHER" id="PTHR18968">
    <property type="entry name" value="THIAMINE PYROPHOSPHATE ENZYMES"/>
    <property type="match status" value="1"/>
</dbReference>